<dbReference type="PANTHER" id="PTHR12413">
    <property type="entry name" value="DOLICHYL GLYCOSYLTRANSFERASE"/>
    <property type="match status" value="1"/>
</dbReference>
<feature type="transmembrane region" description="Helical" evidence="10">
    <location>
        <begin position="326"/>
        <end position="350"/>
    </location>
</feature>
<evidence type="ECO:0000256" key="1">
    <source>
        <dbReference type="ARBA" id="ARBA00004477"/>
    </source>
</evidence>
<dbReference type="OrthoDB" id="1689333at2759"/>
<evidence type="ECO:0000256" key="3">
    <source>
        <dbReference type="ARBA" id="ARBA00008715"/>
    </source>
</evidence>
<dbReference type="GO" id="GO:0005789">
    <property type="term" value="C:endoplasmic reticulum membrane"/>
    <property type="evidence" value="ECO:0007669"/>
    <property type="project" value="UniProtKB-SubCell"/>
</dbReference>
<comment type="similarity">
    <text evidence="3 10">Belongs to the ALG6/ALG8 glucosyltransferase family.</text>
</comment>
<keyword evidence="6 10" id="KW-0812">Transmembrane</keyword>
<organism evidence="11 12">
    <name type="scientific">Ancylostoma ceylanicum</name>
    <dbReference type="NCBI Taxonomy" id="53326"/>
    <lineage>
        <taxon>Eukaryota</taxon>
        <taxon>Metazoa</taxon>
        <taxon>Ecdysozoa</taxon>
        <taxon>Nematoda</taxon>
        <taxon>Chromadorea</taxon>
        <taxon>Rhabditida</taxon>
        <taxon>Rhabditina</taxon>
        <taxon>Rhabditomorpha</taxon>
        <taxon>Strongyloidea</taxon>
        <taxon>Ancylostomatidae</taxon>
        <taxon>Ancylostomatinae</taxon>
        <taxon>Ancylostoma</taxon>
    </lineage>
</organism>
<evidence type="ECO:0000313" key="11">
    <source>
        <dbReference type="EMBL" id="EYB95799.1"/>
    </source>
</evidence>
<feature type="transmembrane region" description="Helical" evidence="10">
    <location>
        <begin position="405"/>
        <end position="423"/>
    </location>
</feature>
<keyword evidence="7 10" id="KW-0256">Endoplasmic reticulum</keyword>
<dbReference type="AlphaFoldDB" id="A0A016SZP3"/>
<evidence type="ECO:0000256" key="6">
    <source>
        <dbReference type="ARBA" id="ARBA00022692"/>
    </source>
</evidence>
<dbReference type="Gene3D" id="3.30.2170.10">
    <property type="entry name" value="archaeoglobus fulgidus dsm 4304 superfamily"/>
    <property type="match status" value="1"/>
</dbReference>
<dbReference type="UniPathway" id="UPA00378"/>
<feature type="transmembrane region" description="Helical" evidence="10">
    <location>
        <begin position="205"/>
        <end position="222"/>
    </location>
</feature>
<gene>
    <name evidence="11" type="primary">Acey_s0156.g3155</name>
    <name evidence="11" type="synonym">Acey-C08H9.3</name>
    <name evidence="11" type="ORF">Y032_0156g3155</name>
</gene>
<dbReference type="GO" id="GO:0006487">
    <property type="term" value="P:protein N-linked glycosylation"/>
    <property type="evidence" value="ECO:0007669"/>
    <property type="project" value="TreeGrafter"/>
</dbReference>
<sequence length="582" mass="66124">MAAGQVDLLPWQVFILVTSALVALKVLLMPAYTSTDFEVHRNWMAITHNLPISKWYYEETSEWTLDYPPFFAYFEKCLATIAYRFGMEDILQIQKEALYNGRVLYFQRLSVIATDVLYILSCALLCFSDSPRWKLLPKKLEGKARTATFILLTCNAGLIMVDNIHFQYNSMLTTLLILSIYCSDTGHYLLAALSYCVLLNFKHIYLYYAPAYVVFFLRSYFFTSMDDLFQFTRTLSSGLKLVVVMAVPFALSFGPFLATGGLSGLLQILSRLFPVSRGLTHAYWAPNFWAMYNVMDFFLYQILSLWKPGLFSSPAYSSGLVQVYDHSVLLTITPLFSLMCVIASLAPLFATLFKSKLPDLCTLLSLSAFSFFFYGYHVHEKALLLVAIPLLVLALTDPKFVRVAVLFSIITCTSLFPLLFTLFEIPMKYCLATTYTILMLLMFRYAFHLNTASVLPMYSIMYISGLVLFELNATFIHKAIFGEKLAFLPLMMISVYSAVGVLGCYIWLILLVFDDDIMITFKKKRCELVEGFIKAGHYPVQAVESLEEVELIGGIDISASKKNQDFAVVAFSIFEYPSMKVC</sequence>
<keyword evidence="4 10" id="KW-0328">Glycosyltransferase</keyword>
<feature type="transmembrane region" description="Helical" evidence="10">
    <location>
        <begin position="357"/>
        <end position="376"/>
    </location>
</feature>
<evidence type="ECO:0000256" key="2">
    <source>
        <dbReference type="ARBA" id="ARBA00004922"/>
    </source>
</evidence>
<feature type="transmembrane region" description="Helical" evidence="10">
    <location>
        <begin position="382"/>
        <end position="398"/>
    </location>
</feature>
<keyword evidence="5 10" id="KW-0808">Transferase</keyword>
<dbReference type="STRING" id="53326.A0A016SZP3"/>
<dbReference type="GO" id="GO:0042283">
    <property type="term" value="F:dolichyl pyrophosphate Glc1Man9GlcNAc2 alpha-1,3-glucosyltransferase activity"/>
    <property type="evidence" value="ECO:0007669"/>
    <property type="project" value="TreeGrafter"/>
</dbReference>
<feature type="transmembrane region" description="Helical" evidence="10">
    <location>
        <begin position="12"/>
        <end position="32"/>
    </location>
</feature>
<reference evidence="12" key="1">
    <citation type="journal article" date="2015" name="Nat. Genet.">
        <title>The genome and transcriptome of the zoonotic hookworm Ancylostoma ceylanicum identify infection-specific gene families.</title>
        <authorList>
            <person name="Schwarz E.M."/>
            <person name="Hu Y."/>
            <person name="Antoshechkin I."/>
            <person name="Miller M.M."/>
            <person name="Sternberg P.W."/>
            <person name="Aroian R.V."/>
        </authorList>
    </citation>
    <scope>NUCLEOTIDE SEQUENCE</scope>
    <source>
        <strain evidence="12">HY135</strain>
    </source>
</reference>
<dbReference type="InterPro" id="IPR004856">
    <property type="entry name" value="Glyco_trans_ALG6/ALG8"/>
</dbReference>
<keyword evidence="8 10" id="KW-1133">Transmembrane helix</keyword>
<comment type="subcellular location">
    <subcellularLocation>
        <location evidence="1 10">Endoplasmic reticulum membrane</location>
        <topology evidence="1 10">Multi-pass membrane protein</topology>
    </subcellularLocation>
</comment>
<dbReference type="Proteomes" id="UP000024635">
    <property type="component" value="Unassembled WGS sequence"/>
</dbReference>
<feature type="transmembrane region" description="Helical" evidence="10">
    <location>
        <begin position="459"/>
        <end position="480"/>
    </location>
</feature>
<name>A0A016SZP3_9BILA</name>
<dbReference type="EC" id="2.4.1.-" evidence="10"/>
<proteinExistence type="inferred from homology"/>
<evidence type="ECO:0000256" key="5">
    <source>
        <dbReference type="ARBA" id="ARBA00022679"/>
    </source>
</evidence>
<evidence type="ECO:0000256" key="9">
    <source>
        <dbReference type="ARBA" id="ARBA00023136"/>
    </source>
</evidence>
<feature type="transmembrane region" description="Helical" evidence="10">
    <location>
        <begin position="287"/>
        <end position="306"/>
    </location>
</feature>
<evidence type="ECO:0000256" key="7">
    <source>
        <dbReference type="ARBA" id="ARBA00022824"/>
    </source>
</evidence>
<feature type="transmembrane region" description="Helical" evidence="10">
    <location>
        <begin position="486"/>
        <end position="513"/>
    </location>
</feature>
<evidence type="ECO:0000313" key="12">
    <source>
        <dbReference type="Proteomes" id="UP000024635"/>
    </source>
</evidence>
<feature type="transmembrane region" description="Helical" evidence="10">
    <location>
        <begin position="147"/>
        <end position="166"/>
    </location>
</feature>
<feature type="transmembrane region" description="Helical" evidence="10">
    <location>
        <begin position="105"/>
        <end position="127"/>
    </location>
</feature>
<evidence type="ECO:0000256" key="8">
    <source>
        <dbReference type="ARBA" id="ARBA00022989"/>
    </source>
</evidence>
<comment type="caution">
    <text evidence="11">The sequence shown here is derived from an EMBL/GenBank/DDBJ whole genome shotgun (WGS) entry which is preliminary data.</text>
</comment>
<keyword evidence="12" id="KW-1185">Reference proteome</keyword>
<dbReference type="EMBL" id="JARK01001492">
    <property type="protein sequence ID" value="EYB95799.1"/>
    <property type="molecule type" value="Genomic_DNA"/>
</dbReference>
<comment type="pathway">
    <text evidence="2 10">Protein modification; protein glycosylation.</text>
</comment>
<evidence type="ECO:0000256" key="4">
    <source>
        <dbReference type="ARBA" id="ARBA00022676"/>
    </source>
</evidence>
<protein>
    <recommendedName>
        <fullName evidence="10">Alpha-1,3-glucosyltransferase</fullName>
        <ecNumber evidence="10">2.4.1.-</ecNumber>
    </recommendedName>
</protein>
<dbReference type="Pfam" id="PF03155">
    <property type="entry name" value="Alg6_Alg8"/>
    <property type="match status" value="1"/>
</dbReference>
<evidence type="ECO:0000256" key="10">
    <source>
        <dbReference type="RuleBase" id="RU363110"/>
    </source>
</evidence>
<keyword evidence="9 10" id="KW-0472">Membrane</keyword>
<feature type="transmembrane region" description="Helical" evidence="10">
    <location>
        <begin position="242"/>
        <end position="266"/>
    </location>
</feature>
<feature type="transmembrane region" description="Helical" evidence="10">
    <location>
        <begin position="429"/>
        <end position="447"/>
    </location>
</feature>
<accession>A0A016SZP3</accession>
<feature type="transmembrane region" description="Helical" evidence="10">
    <location>
        <begin position="172"/>
        <end position="198"/>
    </location>
</feature>
<dbReference type="PANTHER" id="PTHR12413:SF2">
    <property type="entry name" value="DOLICHYL PYROPHOSPHATE GLC1MAN9GLCNAC2 ALPHA-1,3-GLUCOSYLTRANSFERASE-RELATED"/>
    <property type="match status" value="1"/>
</dbReference>